<feature type="transmembrane region" description="Helical" evidence="8">
    <location>
        <begin position="35"/>
        <end position="56"/>
    </location>
</feature>
<feature type="transmembrane region" description="Helical" evidence="8">
    <location>
        <begin position="160"/>
        <end position="179"/>
    </location>
</feature>
<evidence type="ECO:0000256" key="2">
    <source>
        <dbReference type="ARBA" id="ARBA00010145"/>
    </source>
</evidence>
<keyword evidence="10" id="KW-1185">Reference proteome</keyword>
<sequence>MDSSLANAMGQLLFLLLSGYILKRKAILSSQGIKEISSLAVNITCPLLVIASVSQMQTTDMAMILSYIGFGAGIYILLPVLAWFFTKRLGVCSREAGTYQFMLIFSNTSLLGFPIVQAMFGMEAVFYTAVLHIPFDLLVYSYGMYLMNQQTVYKRFCWQRLWNPGLVLTVFALLLYVLQWHLPQVLADACYLLGNITTPLSMLIIGASLQQIHIRELFRERRLYWVAFLRLLVIPAGVYLLMVCFTDFDYVLVGIAVITFGMPVGSMIVMLANAFEANIKLSVESVSLTTAISFVTIPFLKWWLL</sequence>
<dbReference type="EMBL" id="VTOZ01000007">
    <property type="protein sequence ID" value="TYZ29585.1"/>
    <property type="molecule type" value="Genomic_DNA"/>
</dbReference>
<protein>
    <submittedName>
        <fullName evidence="9">AEC family transporter</fullName>
    </submittedName>
</protein>
<dbReference type="InterPro" id="IPR038770">
    <property type="entry name" value="Na+/solute_symporter_sf"/>
</dbReference>
<evidence type="ECO:0000256" key="7">
    <source>
        <dbReference type="ARBA" id="ARBA00023136"/>
    </source>
</evidence>
<dbReference type="GO" id="GO:0005886">
    <property type="term" value="C:plasma membrane"/>
    <property type="evidence" value="ECO:0007669"/>
    <property type="project" value="UniProtKB-SubCell"/>
</dbReference>
<evidence type="ECO:0000256" key="8">
    <source>
        <dbReference type="SAM" id="Phobius"/>
    </source>
</evidence>
<feature type="transmembrane region" description="Helical" evidence="8">
    <location>
        <begin position="126"/>
        <end position="148"/>
    </location>
</feature>
<name>A0A5D6WQX0_9FIRM</name>
<dbReference type="PANTHER" id="PTHR36838:SF1">
    <property type="entry name" value="SLR1864 PROTEIN"/>
    <property type="match status" value="1"/>
</dbReference>
<evidence type="ECO:0000256" key="3">
    <source>
        <dbReference type="ARBA" id="ARBA00022448"/>
    </source>
</evidence>
<evidence type="ECO:0000256" key="1">
    <source>
        <dbReference type="ARBA" id="ARBA00004651"/>
    </source>
</evidence>
<proteinExistence type="inferred from homology"/>
<evidence type="ECO:0000256" key="4">
    <source>
        <dbReference type="ARBA" id="ARBA00022475"/>
    </source>
</evidence>
<feature type="transmembrane region" description="Helical" evidence="8">
    <location>
        <begin position="62"/>
        <end position="85"/>
    </location>
</feature>
<comment type="caution">
    <text evidence="9">The sequence shown here is derived from an EMBL/GenBank/DDBJ whole genome shotgun (WGS) entry which is preliminary data.</text>
</comment>
<evidence type="ECO:0000313" key="10">
    <source>
        <dbReference type="Proteomes" id="UP000322783"/>
    </source>
</evidence>
<evidence type="ECO:0000313" key="9">
    <source>
        <dbReference type="EMBL" id="TYZ29585.1"/>
    </source>
</evidence>
<dbReference type="Proteomes" id="UP000322783">
    <property type="component" value="Unassembled WGS sequence"/>
</dbReference>
<feature type="transmembrane region" description="Helical" evidence="8">
    <location>
        <begin position="222"/>
        <end position="242"/>
    </location>
</feature>
<comment type="similarity">
    <text evidence="2">Belongs to the auxin efflux carrier (TC 2.A.69) family.</text>
</comment>
<reference evidence="9 10" key="1">
    <citation type="submission" date="2019-08" db="EMBL/GenBank/DDBJ databases">
        <title>Selenomonas sp. mPRGC5 and Selenomonas sp. mPRGC8 isolated from ruminal fluid of dairy goat (Capra hircus).</title>
        <authorList>
            <person name="Poothong S."/>
            <person name="Nuengjamnong C."/>
            <person name="Tanasupawat S."/>
        </authorList>
    </citation>
    <scope>NUCLEOTIDE SEQUENCE [LARGE SCALE GENOMIC DNA]</scope>
    <source>
        <strain evidence="10">mPRGC8</strain>
    </source>
</reference>
<accession>A0A5D6WQX0</accession>
<keyword evidence="7 8" id="KW-0472">Membrane</keyword>
<feature type="transmembrane region" description="Helical" evidence="8">
    <location>
        <begin position="97"/>
        <end position="120"/>
    </location>
</feature>
<dbReference type="RefSeq" id="WP_149188721.1">
    <property type="nucleotide sequence ID" value="NZ_VTOZ01000007.1"/>
</dbReference>
<keyword evidence="3" id="KW-0813">Transport</keyword>
<keyword evidence="5 8" id="KW-0812">Transmembrane</keyword>
<organism evidence="9 10">
    <name type="scientific">Selenomonas caprae</name>
    <dbReference type="NCBI Taxonomy" id="2606905"/>
    <lineage>
        <taxon>Bacteria</taxon>
        <taxon>Bacillati</taxon>
        <taxon>Bacillota</taxon>
        <taxon>Negativicutes</taxon>
        <taxon>Selenomonadales</taxon>
        <taxon>Selenomonadaceae</taxon>
        <taxon>Selenomonas</taxon>
    </lineage>
</organism>
<dbReference type="GO" id="GO:0055085">
    <property type="term" value="P:transmembrane transport"/>
    <property type="evidence" value="ECO:0007669"/>
    <property type="project" value="InterPro"/>
</dbReference>
<dbReference type="Gene3D" id="1.20.1530.20">
    <property type="match status" value="1"/>
</dbReference>
<evidence type="ECO:0000256" key="5">
    <source>
        <dbReference type="ARBA" id="ARBA00022692"/>
    </source>
</evidence>
<dbReference type="InterPro" id="IPR004776">
    <property type="entry name" value="Mem_transp_PIN-like"/>
</dbReference>
<dbReference type="PANTHER" id="PTHR36838">
    <property type="entry name" value="AUXIN EFFLUX CARRIER FAMILY PROTEIN"/>
    <property type="match status" value="1"/>
</dbReference>
<feature type="transmembrane region" description="Helical" evidence="8">
    <location>
        <begin position="248"/>
        <end position="274"/>
    </location>
</feature>
<evidence type="ECO:0000256" key="6">
    <source>
        <dbReference type="ARBA" id="ARBA00022989"/>
    </source>
</evidence>
<keyword evidence="6 8" id="KW-1133">Transmembrane helix</keyword>
<dbReference type="Pfam" id="PF03547">
    <property type="entry name" value="Mem_trans"/>
    <property type="match status" value="2"/>
</dbReference>
<gene>
    <name evidence="9" type="ORF">FZ041_04710</name>
</gene>
<feature type="transmembrane region" description="Helical" evidence="8">
    <location>
        <begin position="286"/>
        <end position="304"/>
    </location>
</feature>
<keyword evidence="4" id="KW-1003">Cell membrane</keyword>
<comment type="subcellular location">
    <subcellularLocation>
        <location evidence="1">Cell membrane</location>
        <topology evidence="1">Multi-pass membrane protein</topology>
    </subcellularLocation>
</comment>
<feature type="transmembrane region" description="Helical" evidence="8">
    <location>
        <begin position="191"/>
        <end position="210"/>
    </location>
</feature>
<feature type="transmembrane region" description="Helical" evidence="8">
    <location>
        <begin position="6"/>
        <end position="23"/>
    </location>
</feature>
<dbReference type="AlphaFoldDB" id="A0A5D6WQX0"/>